<dbReference type="EMBL" id="JAHFXF010000732">
    <property type="protein sequence ID" value="KAG9683210.1"/>
    <property type="molecule type" value="Genomic_DNA"/>
</dbReference>
<dbReference type="PANTHER" id="PTHR22847:SF637">
    <property type="entry name" value="WD REPEAT DOMAIN 5B"/>
    <property type="match status" value="1"/>
</dbReference>
<feature type="repeat" description="WD" evidence="6">
    <location>
        <begin position="138"/>
        <end position="179"/>
    </location>
</feature>
<evidence type="ECO:0000259" key="8">
    <source>
        <dbReference type="Pfam" id="PF25175"/>
    </source>
</evidence>
<feature type="repeat" description="WD" evidence="6">
    <location>
        <begin position="223"/>
        <end position="264"/>
    </location>
</feature>
<dbReference type="InterPro" id="IPR059122">
    <property type="entry name" value="Beta-prop_WDR5-like"/>
</dbReference>
<name>A0A9P8E8E7_AURME</name>
<evidence type="ECO:0000313" key="10">
    <source>
        <dbReference type="Proteomes" id="UP000779574"/>
    </source>
</evidence>
<dbReference type="Proteomes" id="UP000779574">
    <property type="component" value="Unassembled WGS sequence"/>
</dbReference>
<feature type="region of interest" description="Disordered" evidence="7">
    <location>
        <begin position="1"/>
        <end position="90"/>
    </location>
</feature>
<dbReference type="PROSITE" id="PS50231">
    <property type="entry name" value="RICIN_B_LECTIN"/>
    <property type="match status" value="1"/>
</dbReference>
<dbReference type="InterPro" id="IPR019775">
    <property type="entry name" value="WD40_repeat_CS"/>
</dbReference>
<reference evidence="9" key="1">
    <citation type="journal article" date="2021" name="J Fungi (Basel)">
        <title>Virulence traits and population genomics of the black yeast Aureobasidium melanogenum.</title>
        <authorList>
            <person name="Cernosa A."/>
            <person name="Sun X."/>
            <person name="Gostincar C."/>
            <person name="Fang C."/>
            <person name="Gunde-Cimerman N."/>
            <person name="Song Z."/>
        </authorList>
    </citation>
    <scope>NUCLEOTIDE SEQUENCE</scope>
    <source>
        <strain evidence="9">EXF-9911</strain>
    </source>
</reference>
<evidence type="ECO:0000313" key="9">
    <source>
        <dbReference type="EMBL" id="KAG9683210.1"/>
    </source>
</evidence>
<dbReference type="AlphaFoldDB" id="A0A9P8E8E7"/>
<feature type="repeat" description="WD" evidence="6">
    <location>
        <begin position="361"/>
        <end position="393"/>
    </location>
</feature>
<dbReference type="PROSITE" id="PS50082">
    <property type="entry name" value="WD_REPEATS_2"/>
    <property type="match status" value="6"/>
</dbReference>
<sequence length="401" mass="44004">MSIADQVQGLMDDVLGPEPSPKRRRLDSNSPQSSFDNDQKLDLNTPTDAENGYAFEEESDTGEQPMASNSQTPRERDQQTDDSRPFGVHYKPYMTLRGHKRGVAAVRFSPNGKWVASCSADCTIKVWNAQTGTLVHTLEGHLAGVSTISWAPDSIVLASGSDDKSIRLWDVRTGKCMPTALTGHHNYIYSIAFSPKGNMLVSGSYDEAVFLWDVRTARVMRSLPAHSDPVSGVDFVRDGTLVASCSSDGLIRLWDSNTGQCLKTLVHEDNAPVTSVRFSPNGKFVLAATLDSSVRLWKYVEGRCIKTYQGHKNQKFSINACFGTYFNEQEDGEESAFAMCGDEEGKAVIWDVNTKAVLQVLEGHEDVVLGVDSSPDSSMVATCSLDGTIKVWKNSPDKQED</sequence>
<comment type="similarity">
    <text evidence="3">Belongs to the WD repeat MDV1/CAF4 family.</text>
</comment>
<dbReference type="PIRSF" id="PIRSF002394">
    <property type="entry name" value="GN-bd_beta"/>
    <property type="match status" value="1"/>
</dbReference>
<evidence type="ECO:0000256" key="4">
    <source>
        <dbReference type="ARBA" id="ARBA00039789"/>
    </source>
</evidence>
<proteinExistence type="inferred from homology"/>
<feature type="compositionally biased region" description="Polar residues" evidence="7">
    <location>
        <begin position="28"/>
        <end position="48"/>
    </location>
</feature>
<evidence type="ECO:0000256" key="7">
    <source>
        <dbReference type="SAM" id="MobiDB-lite"/>
    </source>
</evidence>
<feature type="repeat" description="WD" evidence="6">
    <location>
        <begin position="96"/>
        <end position="137"/>
    </location>
</feature>
<dbReference type="InterPro" id="IPR001680">
    <property type="entry name" value="WD40_rpt"/>
</dbReference>
<dbReference type="InterPro" id="IPR036322">
    <property type="entry name" value="WD40_repeat_dom_sf"/>
</dbReference>
<evidence type="ECO:0000256" key="6">
    <source>
        <dbReference type="PROSITE-ProRule" id="PRU00221"/>
    </source>
</evidence>
<dbReference type="InterPro" id="IPR020472">
    <property type="entry name" value="WD40_PAC1"/>
</dbReference>
<comment type="caution">
    <text evidence="9">The sequence shown here is derived from an EMBL/GenBank/DDBJ whole genome shotgun (WGS) entry which is preliminary data.</text>
</comment>
<dbReference type="PROSITE" id="PS50294">
    <property type="entry name" value="WD_REPEATS_REGION"/>
    <property type="match status" value="6"/>
</dbReference>
<evidence type="ECO:0000256" key="1">
    <source>
        <dbReference type="ARBA" id="ARBA00022574"/>
    </source>
</evidence>
<reference evidence="9" key="2">
    <citation type="submission" date="2021-08" db="EMBL/GenBank/DDBJ databases">
        <authorList>
            <person name="Gostincar C."/>
            <person name="Sun X."/>
            <person name="Song Z."/>
            <person name="Gunde-Cimerman N."/>
        </authorList>
    </citation>
    <scope>NUCLEOTIDE SEQUENCE</scope>
    <source>
        <strain evidence="9">EXF-9911</strain>
    </source>
</reference>
<dbReference type="GO" id="GO:0048188">
    <property type="term" value="C:Set1C/COMPASS complex"/>
    <property type="evidence" value="ECO:0007669"/>
    <property type="project" value="TreeGrafter"/>
</dbReference>
<feature type="repeat" description="WD" evidence="6">
    <location>
        <begin position="181"/>
        <end position="222"/>
    </location>
</feature>
<feature type="repeat" description="WD" evidence="6">
    <location>
        <begin position="266"/>
        <end position="307"/>
    </location>
</feature>
<feature type="non-terminal residue" evidence="9">
    <location>
        <position position="401"/>
    </location>
</feature>
<comment type="function">
    <text evidence="5">Involved in mitochondrial fission. Acts as an adapter protein required to form mitochondrial fission complexes. Formation of these complexes is required to promote constriction and fission of the mitochondrial compartment at a late step in mitochondrial division.</text>
</comment>
<feature type="compositionally biased region" description="Basic and acidic residues" evidence="7">
    <location>
        <begin position="73"/>
        <end position="84"/>
    </location>
</feature>
<dbReference type="Pfam" id="PF25175">
    <property type="entry name" value="Beta-prop_WDR5"/>
    <property type="match status" value="1"/>
</dbReference>
<dbReference type="Gene3D" id="2.130.10.10">
    <property type="entry name" value="YVTN repeat-like/Quinoprotein amine dehydrogenase"/>
    <property type="match status" value="1"/>
</dbReference>
<dbReference type="SMART" id="SM00320">
    <property type="entry name" value="WD40"/>
    <property type="match status" value="7"/>
</dbReference>
<dbReference type="FunFam" id="2.130.10.10:FF:000510">
    <property type="entry name" value="WD repeat protein"/>
    <property type="match status" value="1"/>
</dbReference>
<dbReference type="OrthoDB" id="674604at2759"/>
<dbReference type="GO" id="GO:0042393">
    <property type="term" value="F:histone binding"/>
    <property type="evidence" value="ECO:0007669"/>
    <property type="project" value="TreeGrafter"/>
</dbReference>
<dbReference type="SUPFAM" id="SSF50978">
    <property type="entry name" value="WD40 repeat-like"/>
    <property type="match status" value="1"/>
</dbReference>
<feature type="domain" description="WDR5-like beta-propeller" evidence="8">
    <location>
        <begin position="95"/>
        <end position="393"/>
    </location>
</feature>
<accession>A0A9P8E8E7</accession>
<dbReference type="CDD" id="cd00200">
    <property type="entry name" value="WD40"/>
    <property type="match status" value="1"/>
</dbReference>
<keyword evidence="1 6" id="KW-0853">WD repeat</keyword>
<gene>
    <name evidence="9" type="ORF">KCU76_g13257</name>
</gene>
<keyword evidence="2" id="KW-0677">Repeat</keyword>
<organism evidence="9 10">
    <name type="scientific">Aureobasidium melanogenum</name>
    <name type="common">Aureobasidium pullulans var. melanogenum</name>
    <dbReference type="NCBI Taxonomy" id="46634"/>
    <lineage>
        <taxon>Eukaryota</taxon>
        <taxon>Fungi</taxon>
        <taxon>Dikarya</taxon>
        <taxon>Ascomycota</taxon>
        <taxon>Pezizomycotina</taxon>
        <taxon>Dothideomycetes</taxon>
        <taxon>Dothideomycetidae</taxon>
        <taxon>Dothideales</taxon>
        <taxon>Saccotheciaceae</taxon>
        <taxon>Aureobasidium</taxon>
    </lineage>
</organism>
<protein>
    <recommendedName>
        <fullName evidence="4">Mitochondrial division protein 1</fullName>
    </recommendedName>
</protein>
<dbReference type="PROSITE" id="PS00678">
    <property type="entry name" value="WD_REPEATS_1"/>
    <property type="match status" value="4"/>
</dbReference>
<evidence type="ECO:0000256" key="5">
    <source>
        <dbReference type="ARBA" id="ARBA00043913"/>
    </source>
</evidence>
<dbReference type="InterPro" id="IPR015943">
    <property type="entry name" value="WD40/YVTN_repeat-like_dom_sf"/>
</dbReference>
<evidence type="ECO:0000256" key="3">
    <source>
        <dbReference type="ARBA" id="ARBA00038415"/>
    </source>
</evidence>
<evidence type="ECO:0000256" key="2">
    <source>
        <dbReference type="ARBA" id="ARBA00022737"/>
    </source>
</evidence>
<dbReference type="PRINTS" id="PR00320">
    <property type="entry name" value="GPROTEINBRPT"/>
</dbReference>
<dbReference type="PANTHER" id="PTHR22847">
    <property type="entry name" value="WD40 REPEAT PROTEIN"/>
    <property type="match status" value="1"/>
</dbReference>